<protein>
    <recommendedName>
        <fullName evidence="4">LppC family lipoprotein</fullName>
    </recommendedName>
</protein>
<reference evidence="2 3" key="1">
    <citation type="submission" date="2019-09" db="EMBL/GenBank/DDBJ databases">
        <title>Non-baumannii Acinetobacter spp. carrying blaNDM-1 isolated in China.</title>
        <authorList>
            <person name="Cui C."/>
            <person name="Chen C."/>
            <person name="Sun J."/>
            <person name="Liu Y."/>
        </authorList>
    </citation>
    <scope>NUCLEOTIDE SEQUENCE [LARGE SCALE GENOMIC DNA]</scope>
    <source>
        <strain evidence="2 3">HZE23-1</strain>
    </source>
</reference>
<evidence type="ECO:0000313" key="3">
    <source>
        <dbReference type="Proteomes" id="UP000503505"/>
    </source>
</evidence>
<dbReference type="RefSeq" id="WP_163171714.1">
    <property type="nucleotide sequence ID" value="NZ_CP044463.1"/>
</dbReference>
<dbReference type="GO" id="GO:0031241">
    <property type="term" value="C:periplasmic side of cell outer membrane"/>
    <property type="evidence" value="ECO:0007669"/>
    <property type="project" value="TreeGrafter"/>
</dbReference>
<accession>A0AAE7BXB4</accession>
<dbReference type="EMBL" id="CP044463">
    <property type="protein sequence ID" value="QIC67767.1"/>
    <property type="molecule type" value="Genomic_DNA"/>
</dbReference>
<organism evidence="2 3">
    <name type="scientific">Acinetobacter schindleri</name>
    <dbReference type="NCBI Taxonomy" id="108981"/>
    <lineage>
        <taxon>Bacteria</taxon>
        <taxon>Pseudomonadati</taxon>
        <taxon>Pseudomonadota</taxon>
        <taxon>Gammaproteobacteria</taxon>
        <taxon>Moraxellales</taxon>
        <taxon>Moraxellaceae</taxon>
        <taxon>Acinetobacter</taxon>
    </lineage>
</organism>
<gene>
    <name evidence="2" type="ORF">FSC10_10510</name>
</gene>
<dbReference type="PANTHER" id="PTHR38038:SF1">
    <property type="entry name" value="PENICILLIN-BINDING PROTEIN ACTIVATOR LPOA"/>
    <property type="match status" value="1"/>
</dbReference>
<dbReference type="GO" id="GO:0009252">
    <property type="term" value="P:peptidoglycan biosynthetic process"/>
    <property type="evidence" value="ECO:0007669"/>
    <property type="project" value="TreeGrafter"/>
</dbReference>
<dbReference type="InterPro" id="IPR028082">
    <property type="entry name" value="Peripla_BP_I"/>
</dbReference>
<dbReference type="Pfam" id="PF04348">
    <property type="entry name" value="LppC"/>
    <property type="match status" value="1"/>
</dbReference>
<evidence type="ECO:0008006" key="4">
    <source>
        <dbReference type="Google" id="ProtNLM"/>
    </source>
</evidence>
<dbReference type="GO" id="GO:0030234">
    <property type="term" value="F:enzyme regulator activity"/>
    <property type="evidence" value="ECO:0007669"/>
    <property type="project" value="TreeGrafter"/>
</dbReference>
<dbReference type="Proteomes" id="UP000503505">
    <property type="component" value="Chromosome"/>
</dbReference>
<dbReference type="Gene3D" id="3.40.50.2300">
    <property type="match status" value="2"/>
</dbReference>
<sequence length="319" mass="35836">MWNKQNYKKRKNIKKILGLSLLGCIGSVQAEILVILPESGPLARAASNIKQGFMSAYMASGQKVPIKWVNSDQKKMSQLLKQHVNKKTQLIVGPLARQDIEALVQAQPKVKTLSLNDSMSSSPQLWQFSLSKREDAIALQKVLTKDQIRYLQVLRQPGSETEHELMLMSLLSVGDLQVDIIDIAPKSLSSKQGLLLMGNPEWLAAMRNLPKKRLYTVSNAIDQHITLPKGIKFCDVPALYTHAWPDVLNAYQQAPVQMSYQRLIAFGGDAWQISQLYLNDQKAEQLQFQGRTGHIQVNAQGLRRMPACFEYTSKGVKLI</sequence>
<dbReference type="InterPro" id="IPR007443">
    <property type="entry name" value="LpoA"/>
</dbReference>
<evidence type="ECO:0000256" key="1">
    <source>
        <dbReference type="ARBA" id="ARBA00023136"/>
    </source>
</evidence>
<dbReference type="AlphaFoldDB" id="A0AAE7BXB4"/>
<keyword evidence="1" id="KW-0472">Membrane</keyword>
<name>A0AAE7BXB4_9GAMM</name>
<dbReference type="PANTHER" id="PTHR38038">
    <property type="entry name" value="PENICILLIN-BINDING PROTEIN ACTIVATOR LPOA"/>
    <property type="match status" value="1"/>
</dbReference>
<evidence type="ECO:0000313" key="2">
    <source>
        <dbReference type="EMBL" id="QIC67767.1"/>
    </source>
</evidence>
<dbReference type="SUPFAM" id="SSF53822">
    <property type="entry name" value="Periplasmic binding protein-like I"/>
    <property type="match status" value="1"/>
</dbReference>
<proteinExistence type="predicted"/>